<organism evidence="2 3">
    <name type="scientific">Metaplanococcus flavidus</name>
    <dbReference type="NCBI Taxonomy" id="569883"/>
    <lineage>
        <taxon>Bacteria</taxon>
        <taxon>Bacillati</taxon>
        <taxon>Bacillota</taxon>
        <taxon>Bacilli</taxon>
        <taxon>Bacillales</taxon>
        <taxon>Caryophanaceae</taxon>
        <taxon>Metaplanococcus</taxon>
    </lineage>
</organism>
<sequence>MARKGTAGRTPEKQVGARESGIDKAINKAKDAFDGDNEATAYGEEKGRDQQEEAKEYSKKVADERPNNARENE</sequence>
<comment type="caution">
    <text evidence="2">The sequence shown here is derived from an EMBL/GenBank/DDBJ whole genome shotgun (WGS) entry which is preliminary data.</text>
</comment>
<dbReference type="Proteomes" id="UP001597109">
    <property type="component" value="Unassembled WGS sequence"/>
</dbReference>
<keyword evidence="3" id="KW-1185">Reference proteome</keyword>
<evidence type="ECO:0000256" key="1">
    <source>
        <dbReference type="SAM" id="MobiDB-lite"/>
    </source>
</evidence>
<dbReference type="EMBL" id="JBHTKI010000020">
    <property type="protein sequence ID" value="MFD1032359.1"/>
    <property type="molecule type" value="Genomic_DNA"/>
</dbReference>
<evidence type="ECO:0008006" key="4">
    <source>
        <dbReference type="Google" id="ProtNLM"/>
    </source>
</evidence>
<accession>A0ABW3LDH5</accession>
<feature type="region of interest" description="Disordered" evidence="1">
    <location>
        <begin position="1"/>
        <end position="73"/>
    </location>
</feature>
<protein>
    <recommendedName>
        <fullName evidence="4">CsbD family protein</fullName>
    </recommendedName>
</protein>
<evidence type="ECO:0000313" key="2">
    <source>
        <dbReference type="EMBL" id="MFD1032359.1"/>
    </source>
</evidence>
<proteinExistence type="predicted"/>
<feature type="compositionally biased region" description="Basic and acidic residues" evidence="1">
    <location>
        <begin position="10"/>
        <end position="33"/>
    </location>
</feature>
<dbReference type="RefSeq" id="WP_144840747.1">
    <property type="nucleotide sequence ID" value="NZ_JBHTKI010000020.1"/>
</dbReference>
<feature type="compositionally biased region" description="Basic and acidic residues" evidence="1">
    <location>
        <begin position="43"/>
        <end position="73"/>
    </location>
</feature>
<name>A0ABW3LDH5_9BACL</name>
<reference evidence="3" key="1">
    <citation type="journal article" date="2019" name="Int. J. Syst. Evol. Microbiol.">
        <title>The Global Catalogue of Microorganisms (GCM) 10K type strain sequencing project: providing services to taxonomists for standard genome sequencing and annotation.</title>
        <authorList>
            <consortium name="The Broad Institute Genomics Platform"/>
            <consortium name="The Broad Institute Genome Sequencing Center for Infectious Disease"/>
            <person name="Wu L."/>
            <person name="Ma J."/>
        </authorList>
    </citation>
    <scope>NUCLEOTIDE SEQUENCE [LARGE SCALE GENOMIC DNA]</scope>
    <source>
        <strain evidence="3">CCUG 56756</strain>
    </source>
</reference>
<evidence type="ECO:0000313" key="3">
    <source>
        <dbReference type="Proteomes" id="UP001597109"/>
    </source>
</evidence>
<gene>
    <name evidence="2" type="ORF">ACFQ1X_13040</name>
</gene>